<sequence>MQLRRKHSKKSRPNHIAPWERALERVLTPIDEFINRQTTSGLLLIVCAVVALGLANSPWAEIYQRLIHMPISISLGGWVLEKSLQHWINDGLMTLFFFVVGLELKREMLVGELAQLHHASLPIIAALGGMVVPALAFTLITPDSDASRGWGIPMATDIAFAIGVLVLFGKRIPKSLITFLIALAIVDDLGAVMVIALFYTSELNEQALVWAAALFGALVMLNRSGVSRALPYFLIAVLLWLAMLTSGIHPTIAGILTASTIPAVPKYDPKGFSYSVRKLLTRFDASHRQDENIVTNSTLRGLAQSLESGVAKVQAPLQRLEHHWHLPVVILVIPLFALANAGVPLDFVSLGLAFEHPVTWGVITGLVLGKFIGIAGASWLAVKMGIGILPEGTRFAHIIGVSLLGGIGFTMAIFIGDLAYLHQPELQVLAKTGVLAASLLAGIAGCTWLWCCTRQDMKKENLNHE</sequence>
<keyword evidence="7" id="KW-0813">Transport</keyword>
<evidence type="ECO:0000256" key="2">
    <source>
        <dbReference type="ARBA" id="ARBA00022475"/>
    </source>
</evidence>
<evidence type="ECO:0000256" key="5">
    <source>
        <dbReference type="ARBA" id="ARBA00023136"/>
    </source>
</evidence>
<keyword evidence="6 7" id="KW-0739">Sodium transport</keyword>
<proteinExistence type="inferred from homology"/>
<gene>
    <name evidence="7 8" type="primary">nhaA</name>
    <name evidence="8" type="ORF">EHS89_07195</name>
</gene>
<feature type="transmembrane region" description="Helical" evidence="7">
    <location>
        <begin position="150"/>
        <end position="169"/>
    </location>
</feature>
<comment type="similarity">
    <text evidence="7">Belongs to the NhaA Na(+)/H(+) (TC 2.A.33) antiporter family.</text>
</comment>
<organism evidence="8 9">
    <name type="scientific">Amphritea balenae</name>
    <dbReference type="NCBI Taxonomy" id="452629"/>
    <lineage>
        <taxon>Bacteria</taxon>
        <taxon>Pseudomonadati</taxon>
        <taxon>Pseudomonadota</taxon>
        <taxon>Gammaproteobacteria</taxon>
        <taxon>Oceanospirillales</taxon>
        <taxon>Oceanospirillaceae</taxon>
        <taxon>Amphritea</taxon>
    </lineage>
</organism>
<evidence type="ECO:0000256" key="1">
    <source>
        <dbReference type="ARBA" id="ARBA00004429"/>
    </source>
</evidence>
<feature type="transmembrane region" description="Helical" evidence="7">
    <location>
        <begin position="229"/>
        <end position="248"/>
    </location>
</feature>
<feature type="transmembrane region" description="Helical" evidence="7">
    <location>
        <begin position="42"/>
        <end position="60"/>
    </location>
</feature>
<keyword evidence="4 7" id="KW-1133">Transmembrane helix</keyword>
<dbReference type="Proteomes" id="UP000267535">
    <property type="component" value="Unassembled WGS sequence"/>
</dbReference>
<evidence type="ECO:0000256" key="3">
    <source>
        <dbReference type="ARBA" id="ARBA00022692"/>
    </source>
</evidence>
<feature type="transmembrane region" description="Helical" evidence="7">
    <location>
        <begin position="428"/>
        <end position="450"/>
    </location>
</feature>
<keyword evidence="2 7" id="KW-1003">Cell membrane</keyword>
<accession>A0A3P1SS36</accession>
<evidence type="ECO:0000313" key="8">
    <source>
        <dbReference type="EMBL" id="RRC99991.1"/>
    </source>
</evidence>
<keyword evidence="7" id="KW-0050">Antiport</keyword>
<dbReference type="HAMAP" id="MF_01844">
    <property type="entry name" value="NhaA"/>
    <property type="match status" value="1"/>
</dbReference>
<comment type="caution">
    <text evidence="8">The sequence shown here is derived from an EMBL/GenBank/DDBJ whole genome shotgun (WGS) entry which is preliminary data.</text>
</comment>
<keyword evidence="9" id="KW-1185">Reference proteome</keyword>
<comment type="function">
    <text evidence="7">Na(+)/H(+) antiporter that extrudes sodium in exchange for external protons.</text>
</comment>
<dbReference type="EMBL" id="RQXV01000003">
    <property type="protein sequence ID" value="RRC99991.1"/>
    <property type="molecule type" value="Genomic_DNA"/>
</dbReference>
<evidence type="ECO:0000256" key="6">
    <source>
        <dbReference type="ARBA" id="ARBA00023201"/>
    </source>
</evidence>
<dbReference type="InterPro" id="IPR023171">
    <property type="entry name" value="Na/H_antiporter_dom_sf"/>
</dbReference>
<dbReference type="GO" id="GO:0006885">
    <property type="term" value="P:regulation of pH"/>
    <property type="evidence" value="ECO:0007669"/>
    <property type="project" value="UniProtKB-UniRule"/>
</dbReference>
<dbReference type="InterPro" id="IPR004670">
    <property type="entry name" value="NhaA"/>
</dbReference>
<comment type="catalytic activity">
    <reaction evidence="7">
        <text>Na(+)(in) + 2 H(+)(out) = Na(+)(out) + 2 H(+)(in)</text>
        <dbReference type="Rhea" id="RHEA:29251"/>
        <dbReference type="ChEBI" id="CHEBI:15378"/>
        <dbReference type="ChEBI" id="CHEBI:29101"/>
    </reaction>
</comment>
<name>A0A3P1SS36_9GAMM</name>
<dbReference type="OrthoDB" id="9808135at2"/>
<dbReference type="AlphaFoldDB" id="A0A3P1SS36"/>
<protein>
    <recommendedName>
        <fullName evidence="7">Na(+)/H(+) antiporter NhaA</fullName>
    </recommendedName>
    <alternativeName>
        <fullName evidence="7">Sodium/proton antiporter NhaA</fullName>
    </alternativeName>
</protein>
<feature type="transmembrane region" description="Helical" evidence="7">
    <location>
        <begin position="176"/>
        <end position="200"/>
    </location>
</feature>
<evidence type="ECO:0000256" key="7">
    <source>
        <dbReference type="HAMAP-Rule" id="MF_01844"/>
    </source>
</evidence>
<comment type="subcellular location">
    <subcellularLocation>
        <location evidence="1">Cell inner membrane</location>
        <topology evidence="1">Multi-pass membrane protein</topology>
    </subcellularLocation>
    <subcellularLocation>
        <location evidence="7">Cell membrane</location>
        <topology evidence="7">Multi-pass membrane protein</topology>
    </subcellularLocation>
</comment>
<feature type="transmembrane region" description="Helical" evidence="7">
    <location>
        <begin position="84"/>
        <end position="104"/>
    </location>
</feature>
<dbReference type="RefSeq" id="WP_124925462.1">
    <property type="nucleotide sequence ID" value="NZ_BMOH01000005.1"/>
</dbReference>
<dbReference type="Pfam" id="PF06965">
    <property type="entry name" value="Na_H_antiport_1"/>
    <property type="match status" value="1"/>
</dbReference>
<keyword evidence="3 7" id="KW-0812">Transmembrane</keyword>
<reference evidence="8 9" key="1">
    <citation type="submission" date="2018-11" db="EMBL/GenBank/DDBJ databases">
        <title>The draft genome sequence of Amphritea balenae JAMM 1525T.</title>
        <authorList>
            <person name="Fang Z."/>
            <person name="Zhang Y."/>
            <person name="Han X."/>
        </authorList>
    </citation>
    <scope>NUCLEOTIDE SEQUENCE [LARGE SCALE GENOMIC DNA]</scope>
    <source>
        <strain evidence="8 9">JAMM 1525</strain>
    </source>
</reference>
<dbReference type="GO" id="GO:0015385">
    <property type="term" value="F:sodium:proton antiporter activity"/>
    <property type="evidence" value="ECO:0007669"/>
    <property type="project" value="UniProtKB-UniRule"/>
</dbReference>
<keyword evidence="7" id="KW-0915">Sodium</keyword>
<keyword evidence="5 7" id="KW-0472">Membrane</keyword>
<dbReference type="GO" id="GO:0005886">
    <property type="term" value="C:plasma membrane"/>
    <property type="evidence" value="ECO:0007669"/>
    <property type="project" value="UniProtKB-SubCell"/>
</dbReference>
<feature type="transmembrane region" description="Helical" evidence="7">
    <location>
        <begin position="360"/>
        <end position="382"/>
    </location>
</feature>
<evidence type="ECO:0000313" key="9">
    <source>
        <dbReference type="Proteomes" id="UP000267535"/>
    </source>
</evidence>
<dbReference type="PANTHER" id="PTHR30341">
    <property type="entry name" value="SODIUM ION/PROTON ANTIPORTER NHAA-RELATED"/>
    <property type="match status" value="1"/>
</dbReference>
<dbReference type="Gene3D" id="1.20.1530.10">
    <property type="entry name" value="Na+/H+ antiporter like domain"/>
    <property type="match status" value="1"/>
</dbReference>
<evidence type="ECO:0000256" key="4">
    <source>
        <dbReference type="ARBA" id="ARBA00022989"/>
    </source>
</evidence>
<feature type="transmembrane region" description="Helical" evidence="7">
    <location>
        <begin position="116"/>
        <end position="138"/>
    </location>
</feature>
<keyword evidence="7" id="KW-0406">Ion transport</keyword>
<feature type="transmembrane region" description="Helical" evidence="7">
    <location>
        <begin position="324"/>
        <end position="348"/>
    </location>
</feature>
<dbReference type="PANTHER" id="PTHR30341:SF0">
    <property type="entry name" value="NA(+)_H(+) ANTIPORTER NHAA"/>
    <property type="match status" value="1"/>
</dbReference>
<dbReference type="NCBIfam" id="TIGR00773">
    <property type="entry name" value="NhaA"/>
    <property type="match status" value="1"/>
</dbReference>
<feature type="transmembrane region" description="Helical" evidence="7">
    <location>
        <begin position="394"/>
        <end position="416"/>
    </location>
</feature>